<accession>A0A0T6DTJ1</accession>
<dbReference type="Pfam" id="PF04239">
    <property type="entry name" value="DUF421"/>
    <property type="match status" value="1"/>
</dbReference>
<keyword evidence="11" id="KW-1185">Reference proteome</keyword>
<evidence type="ECO:0000256" key="7">
    <source>
        <dbReference type="SAM" id="MobiDB-lite"/>
    </source>
</evidence>
<dbReference type="GO" id="GO:0005886">
    <property type="term" value="C:plasma membrane"/>
    <property type="evidence" value="ECO:0007669"/>
    <property type="project" value="UniProtKB-SubCell"/>
</dbReference>
<name>A0A0T6DTJ1_9GAMM</name>
<evidence type="ECO:0000256" key="2">
    <source>
        <dbReference type="ARBA" id="ARBA00006448"/>
    </source>
</evidence>
<proteinExistence type="inferred from homology"/>
<feature type="region of interest" description="Disordered" evidence="7">
    <location>
        <begin position="158"/>
        <end position="182"/>
    </location>
</feature>
<keyword evidence="4 8" id="KW-0812">Transmembrane</keyword>
<dbReference type="STRING" id="554343.AS194_06495"/>
<evidence type="ECO:0000313" key="11">
    <source>
        <dbReference type="Proteomes" id="UP000051202"/>
    </source>
</evidence>
<feature type="transmembrane region" description="Helical" evidence="8">
    <location>
        <begin position="12"/>
        <end position="32"/>
    </location>
</feature>
<dbReference type="RefSeq" id="WP_058024302.1">
    <property type="nucleotide sequence ID" value="NZ_LNDJ01000055.1"/>
</dbReference>
<evidence type="ECO:0000256" key="5">
    <source>
        <dbReference type="ARBA" id="ARBA00022989"/>
    </source>
</evidence>
<dbReference type="Proteomes" id="UP000051202">
    <property type="component" value="Unassembled WGS sequence"/>
</dbReference>
<dbReference type="AlphaFoldDB" id="A0A0T6DTJ1"/>
<keyword evidence="6 8" id="KW-0472">Membrane</keyword>
<evidence type="ECO:0000256" key="3">
    <source>
        <dbReference type="ARBA" id="ARBA00022475"/>
    </source>
</evidence>
<dbReference type="EMBL" id="LNDJ01000055">
    <property type="protein sequence ID" value="KRU22877.1"/>
    <property type="molecule type" value="Genomic_DNA"/>
</dbReference>
<evidence type="ECO:0000256" key="8">
    <source>
        <dbReference type="SAM" id="Phobius"/>
    </source>
</evidence>
<protein>
    <recommendedName>
        <fullName evidence="9">YetF C-terminal domain-containing protein</fullName>
    </recommendedName>
</protein>
<keyword evidence="5 8" id="KW-1133">Transmembrane helix</keyword>
<dbReference type="InterPro" id="IPR023090">
    <property type="entry name" value="UPF0702_alpha/beta_dom_sf"/>
</dbReference>
<dbReference type="PANTHER" id="PTHR34582:SF6">
    <property type="entry name" value="UPF0702 TRANSMEMBRANE PROTEIN YCAP"/>
    <property type="match status" value="1"/>
</dbReference>
<dbReference type="Gene3D" id="3.30.240.20">
    <property type="entry name" value="bsu07140 like domains"/>
    <property type="match status" value="1"/>
</dbReference>
<comment type="caution">
    <text evidence="10">The sequence shown here is derived from an EMBL/GenBank/DDBJ whole genome shotgun (WGS) entry which is preliminary data.</text>
</comment>
<keyword evidence="3" id="KW-1003">Cell membrane</keyword>
<evidence type="ECO:0000256" key="6">
    <source>
        <dbReference type="ARBA" id="ARBA00023136"/>
    </source>
</evidence>
<organism evidence="10 11">
    <name type="scientific">Psychrobacter piscatorii</name>
    <dbReference type="NCBI Taxonomy" id="554343"/>
    <lineage>
        <taxon>Bacteria</taxon>
        <taxon>Pseudomonadati</taxon>
        <taxon>Pseudomonadota</taxon>
        <taxon>Gammaproteobacteria</taxon>
        <taxon>Moraxellales</taxon>
        <taxon>Moraxellaceae</taxon>
        <taxon>Psychrobacter</taxon>
    </lineage>
</organism>
<feature type="domain" description="YetF C-terminal" evidence="9">
    <location>
        <begin position="93"/>
        <end position="159"/>
    </location>
</feature>
<dbReference type="InterPro" id="IPR007353">
    <property type="entry name" value="DUF421"/>
</dbReference>
<evidence type="ECO:0000313" key="10">
    <source>
        <dbReference type="EMBL" id="KRU22877.1"/>
    </source>
</evidence>
<feature type="transmembrane region" description="Helical" evidence="8">
    <location>
        <begin position="44"/>
        <end position="61"/>
    </location>
</feature>
<evidence type="ECO:0000256" key="1">
    <source>
        <dbReference type="ARBA" id="ARBA00004651"/>
    </source>
</evidence>
<reference evidence="10 11" key="1">
    <citation type="submission" date="2015-11" db="EMBL/GenBank/DDBJ databases">
        <title>Permanent draft genome of Psychrobacter piscatorii LQ58.</title>
        <authorList>
            <person name="Zhou M."/>
            <person name="Dong B."/>
            <person name="Liu Q."/>
        </authorList>
    </citation>
    <scope>NUCLEOTIDE SEQUENCE [LARGE SCALE GENOMIC DNA]</scope>
    <source>
        <strain evidence="10 11">LQ58</strain>
    </source>
</reference>
<comment type="subcellular location">
    <subcellularLocation>
        <location evidence="1">Cell membrane</location>
        <topology evidence="1">Multi-pass membrane protein</topology>
    </subcellularLocation>
</comment>
<evidence type="ECO:0000256" key="4">
    <source>
        <dbReference type="ARBA" id="ARBA00022692"/>
    </source>
</evidence>
<dbReference type="PANTHER" id="PTHR34582">
    <property type="entry name" value="UPF0702 TRANSMEMBRANE PROTEIN YCAP"/>
    <property type="match status" value="1"/>
</dbReference>
<sequence>METVFFDNIDKLGRIVLTTFMVYVLIVLVTKASGKRSTSQLNNFDWIVTVMIGSLGASTILLKNIPFIEGASSILVLYLLQFLITKYASISPQFSSVILSDPRIVFYQGQFLPEAMRAERLTRQEIECAMRAEGVNNFDDIEAIVFESDAKLSVIPKQRQADTSDDEQDVDHSVSETITPLM</sequence>
<evidence type="ECO:0000259" key="9">
    <source>
        <dbReference type="Pfam" id="PF04239"/>
    </source>
</evidence>
<gene>
    <name evidence="10" type="ORF">AS194_06495</name>
</gene>
<comment type="similarity">
    <text evidence="2">Belongs to the UPF0702 family.</text>
</comment>